<evidence type="ECO:0000313" key="11">
    <source>
        <dbReference type="EMBL" id="MBA9026258.1"/>
    </source>
</evidence>
<keyword evidence="2" id="KW-1003">Cell membrane</keyword>
<keyword evidence="8" id="KW-1133">Transmembrane helix</keyword>
<dbReference type="InterPro" id="IPR032255">
    <property type="entry name" value="HBM"/>
</dbReference>
<feature type="domain" description="HAMP" evidence="10">
    <location>
        <begin position="300"/>
        <end position="352"/>
    </location>
</feature>
<dbReference type="SMART" id="SM01358">
    <property type="entry name" value="HBM"/>
    <property type="match status" value="1"/>
</dbReference>
<comment type="subcellular location">
    <subcellularLocation>
        <location evidence="1">Cell membrane</location>
    </subcellularLocation>
</comment>
<evidence type="ECO:0000256" key="2">
    <source>
        <dbReference type="ARBA" id="ARBA00022475"/>
    </source>
</evidence>
<feature type="domain" description="Methyl-accepting transducer" evidence="9">
    <location>
        <begin position="371"/>
        <end position="628"/>
    </location>
</feature>
<gene>
    <name evidence="11" type="ORF">HNP81_001543</name>
</gene>
<evidence type="ECO:0000256" key="6">
    <source>
        <dbReference type="PROSITE-ProRule" id="PRU00284"/>
    </source>
</evidence>
<dbReference type="RefSeq" id="WP_182502135.1">
    <property type="nucleotide sequence ID" value="NZ_JACJHX010000003.1"/>
</dbReference>
<evidence type="ECO:0000256" key="3">
    <source>
        <dbReference type="ARBA" id="ARBA00023136"/>
    </source>
</evidence>
<dbReference type="Proteomes" id="UP000626697">
    <property type="component" value="Unassembled WGS sequence"/>
</dbReference>
<feature type="transmembrane region" description="Helical" evidence="8">
    <location>
        <begin position="275"/>
        <end position="299"/>
    </location>
</feature>
<dbReference type="Pfam" id="PF00672">
    <property type="entry name" value="HAMP"/>
    <property type="match status" value="1"/>
</dbReference>
<dbReference type="PROSITE" id="PS50885">
    <property type="entry name" value="HAMP"/>
    <property type="match status" value="1"/>
</dbReference>
<dbReference type="PANTHER" id="PTHR32089">
    <property type="entry name" value="METHYL-ACCEPTING CHEMOTAXIS PROTEIN MCPB"/>
    <property type="match status" value="1"/>
</dbReference>
<dbReference type="InterPro" id="IPR003660">
    <property type="entry name" value="HAMP_dom"/>
</dbReference>
<name>A0ABR6CML8_9BACI</name>
<proteinExistence type="inferred from homology"/>
<dbReference type="SMART" id="SM00283">
    <property type="entry name" value="MA"/>
    <property type="match status" value="1"/>
</dbReference>
<comment type="similarity">
    <text evidence="5">Belongs to the methyl-accepting chemotaxis (MCP) protein family.</text>
</comment>
<dbReference type="CDD" id="cd06225">
    <property type="entry name" value="HAMP"/>
    <property type="match status" value="1"/>
</dbReference>
<organism evidence="11 12">
    <name type="scientific">Peribacillus huizhouensis</name>
    <dbReference type="NCBI Taxonomy" id="1501239"/>
    <lineage>
        <taxon>Bacteria</taxon>
        <taxon>Bacillati</taxon>
        <taxon>Bacillota</taxon>
        <taxon>Bacilli</taxon>
        <taxon>Bacillales</taxon>
        <taxon>Bacillaceae</taxon>
        <taxon>Peribacillus</taxon>
    </lineage>
</organism>
<evidence type="ECO:0000256" key="1">
    <source>
        <dbReference type="ARBA" id="ARBA00004236"/>
    </source>
</evidence>
<keyword evidence="12" id="KW-1185">Reference proteome</keyword>
<dbReference type="SMART" id="SM00304">
    <property type="entry name" value="HAMP"/>
    <property type="match status" value="1"/>
</dbReference>
<dbReference type="PROSITE" id="PS50111">
    <property type="entry name" value="CHEMOTAXIS_TRANSDUC_2"/>
    <property type="match status" value="1"/>
</dbReference>
<keyword evidence="4 6" id="KW-0807">Transducer</keyword>
<dbReference type="PANTHER" id="PTHR32089:SF112">
    <property type="entry name" value="LYSOZYME-LIKE PROTEIN-RELATED"/>
    <property type="match status" value="1"/>
</dbReference>
<evidence type="ECO:0000259" key="10">
    <source>
        <dbReference type="PROSITE" id="PS50885"/>
    </source>
</evidence>
<dbReference type="InterPro" id="IPR004089">
    <property type="entry name" value="MCPsignal_dom"/>
</dbReference>
<dbReference type="EMBL" id="JACJHX010000003">
    <property type="protein sequence ID" value="MBA9026258.1"/>
    <property type="molecule type" value="Genomic_DNA"/>
</dbReference>
<evidence type="ECO:0000313" key="12">
    <source>
        <dbReference type="Proteomes" id="UP000626697"/>
    </source>
</evidence>
<evidence type="ECO:0000256" key="5">
    <source>
        <dbReference type="ARBA" id="ARBA00029447"/>
    </source>
</evidence>
<evidence type="ECO:0000256" key="7">
    <source>
        <dbReference type="SAM" id="MobiDB-lite"/>
    </source>
</evidence>
<feature type="region of interest" description="Disordered" evidence="7">
    <location>
        <begin position="662"/>
        <end position="683"/>
    </location>
</feature>
<protein>
    <submittedName>
        <fullName evidence="11">Methyl-accepting chemotaxis protein</fullName>
    </submittedName>
</protein>
<keyword evidence="8" id="KW-0812">Transmembrane</keyword>
<evidence type="ECO:0000256" key="8">
    <source>
        <dbReference type="SAM" id="Phobius"/>
    </source>
</evidence>
<dbReference type="Gene3D" id="1.10.287.950">
    <property type="entry name" value="Methyl-accepting chemotaxis protein"/>
    <property type="match status" value="1"/>
</dbReference>
<reference evidence="11 12" key="1">
    <citation type="submission" date="2020-08" db="EMBL/GenBank/DDBJ databases">
        <title>Genomic Encyclopedia of Type Strains, Phase IV (KMG-IV): sequencing the most valuable type-strain genomes for metagenomic binning, comparative biology and taxonomic classification.</title>
        <authorList>
            <person name="Goeker M."/>
        </authorList>
    </citation>
    <scope>NUCLEOTIDE SEQUENCE [LARGE SCALE GENOMIC DNA]</scope>
    <source>
        <strain evidence="11 12">DSM 105481</strain>
    </source>
</reference>
<sequence length="683" mass="76271">MKTIKAKIGLIIFISLVSVLLLIVFNMVAMGMQNNVREEQIILNQAIHDSKDLKYQMADIRKFERQYLKNPKASNARFVFERAGKIIDTSASLKAEYRSYPDIVQQFEKIEDYVKDYKNSFKQIVQLYEKIGYSNTEGLQAELESSGVKVAELLLQSNHQELFNQFSITRLFERQYLATKETSANTEYSSQMNDLENTIASLSISPLQKEALIVQLNNYRDPMRSIVKTYLDTATMTMAFDTTARTVEDSASDLEAIVHDHETKLNRANEEKIKWITISLVVISIIIVVILSTTGYFLMASIRNSIFALEDGADKIGNGNLAYQVPITRKDEMMSLASTFNKMAEKVKQTLLEVRNSADQLNSSSQNLAAISEETSAQSNQVNAAIKQVASGATLQSLELEESNDILQKVTKSISETELISEEIVIEAKQTEYEGHEGLNTVASLQETSEQFLDLASHLTMQIQSASEKSLAISGIVGTIQEIAENTNLLALNAAIESARAGDAGRGFNVVANEVRKLAERSKHEAQSIQNVIHTMNEQMKALMIESKKFNEYKTIQSNSVDYTKSAFENIVQHVERISLKISTIQYSIRDVQSANTILVQKMGDVYQVSEQATAASQEVSASSEGQLMAITQVSEAASELSRIAADLQTVVSQFNLEEEANGIPSDKKKKARRTKKLKFLKR</sequence>
<feature type="transmembrane region" description="Helical" evidence="8">
    <location>
        <begin position="6"/>
        <end position="28"/>
    </location>
</feature>
<evidence type="ECO:0000259" key="9">
    <source>
        <dbReference type="PROSITE" id="PS50111"/>
    </source>
</evidence>
<accession>A0ABR6CML8</accession>
<keyword evidence="3 8" id="KW-0472">Membrane</keyword>
<feature type="compositionally biased region" description="Basic residues" evidence="7">
    <location>
        <begin position="668"/>
        <end position="683"/>
    </location>
</feature>
<dbReference type="SUPFAM" id="SSF58104">
    <property type="entry name" value="Methyl-accepting chemotaxis protein (MCP) signaling domain"/>
    <property type="match status" value="1"/>
</dbReference>
<evidence type="ECO:0000256" key="4">
    <source>
        <dbReference type="ARBA" id="ARBA00023224"/>
    </source>
</evidence>
<comment type="caution">
    <text evidence="11">The sequence shown here is derived from an EMBL/GenBank/DDBJ whole genome shotgun (WGS) entry which is preliminary data.</text>
</comment>
<dbReference type="Pfam" id="PF00015">
    <property type="entry name" value="MCPsignal"/>
    <property type="match status" value="1"/>
</dbReference>